<dbReference type="RefSeq" id="WP_094120915.1">
    <property type="nucleotide sequence ID" value="NZ_MLFN01000029.1"/>
</dbReference>
<dbReference type="Pfam" id="PF07254">
    <property type="entry name" value="Cpta_toxin"/>
    <property type="match status" value="1"/>
</dbReference>
<evidence type="ECO:0000313" key="3">
    <source>
        <dbReference type="Proteomes" id="UP000193933"/>
    </source>
</evidence>
<comment type="caution">
    <text evidence="2">The sequence shown here is derived from an EMBL/GenBank/DDBJ whole genome shotgun (WGS) entry which is preliminary data.</text>
</comment>
<protein>
    <recommendedName>
        <fullName evidence="4">Toxin CptA</fullName>
    </recommendedName>
</protein>
<reference evidence="2 3" key="1">
    <citation type="journal article" date="2017" name="Antonie Van Leeuwenhoek">
        <title>Phylogenomic resolution of the bacterial genus Pantoea and its relationship with Erwinia and Tatumella.</title>
        <authorList>
            <person name="Palmer M."/>
            <person name="Steenkamp E.T."/>
            <person name="Coetzee M.P."/>
            <person name="Chan W.Y."/>
            <person name="van Zyl E."/>
            <person name="De Maayer P."/>
            <person name="Coutinho T.A."/>
            <person name="Blom J."/>
            <person name="Smits T.H."/>
            <person name="Duffy B."/>
            <person name="Venter S.N."/>
        </authorList>
    </citation>
    <scope>NUCLEOTIDE SEQUENCE [LARGE SCALE GENOMIC DNA]</scope>
    <source>
        <strain evidence="2 3">LMG 24534</strain>
    </source>
</reference>
<keyword evidence="3" id="KW-1185">Reference proteome</keyword>
<keyword evidence="1" id="KW-0472">Membrane</keyword>
<evidence type="ECO:0008006" key="4">
    <source>
        <dbReference type="Google" id="ProtNLM"/>
    </source>
</evidence>
<evidence type="ECO:0000313" key="2">
    <source>
        <dbReference type="EMBL" id="ORM52547.1"/>
    </source>
</evidence>
<dbReference type="EMBL" id="MLFN01000029">
    <property type="protein sequence ID" value="ORM52547.1"/>
    <property type="molecule type" value="Genomic_DNA"/>
</dbReference>
<feature type="transmembrane region" description="Helical" evidence="1">
    <location>
        <begin position="20"/>
        <end position="50"/>
    </location>
</feature>
<dbReference type="InterPro" id="IPR009883">
    <property type="entry name" value="YgfX"/>
</dbReference>
<evidence type="ECO:0000256" key="1">
    <source>
        <dbReference type="SAM" id="Phobius"/>
    </source>
</evidence>
<keyword evidence="1" id="KW-1133">Transmembrane helix</keyword>
<dbReference type="Proteomes" id="UP000193933">
    <property type="component" value="Unassembled WGS sequence"/>
</dbReference>
<gene>
    <name evidence="2" type="ORF">HA41_11255</name>
</gene>
<dbReference type="OrthoDB" id="7060796at2"/>
<name>A0A1X1BVL0_9GAMM</name>
<organism evidence="2 3">
    <name type="scientific">Pantoea conspicua</name>
    <dbReference type="NCBI Taxonomy" id="472705"/>
    <lineage>
        <taxon>Bacteria</taxon>
        <taxon>Pseudomonadati</taxon>
        <taxon>Pseudomonadota</taxon>
        <taxon>Gammaproteobacteria</taxon>
        <taxon>Enterobacterales</taxon>
        <taxon>Erwiniaceae</taxon>
        <taxon>Pantoea</taxon>
    </lineage>
</organism>
<accession>A0A1X1BVL0</accession>
<keyword evidence="1" id="KW-0812">Transmembrane</keyword>
<dbReference type="STRING" id="472705.GCA_001743465_04351"/>
<sequence length="134" mass="15272">MNAARWQCNLQPSRLARGLLGAWLVVALAGVLLSDSGGLIKLAIAGLMLAEGGRTYRRLSQRRGSLQRESAQIWCWQGERWRPTQPLRWLPFGVLLVAKNEQGRTLRLWLMQDTMPPGEWRALRARCFSEEQSE</sequence>
<proteinExistence type="predicted"/>
<dbReference type="AlphaFoldDB" id="A0A1X1BVL0"/>